<proteinExistence type="predicted"/>
<evidence type="ECO:0000313" key="1">
    <source>
        <dbReference type="EMBL" id="TKC90311.1"/>
    </source>
</evidence>
<accession>A0A4U1I9X0</accession>
<reference evidence="1 2" key="1">
    <citation type="submission" date="2019-04" db="EMBL/GenBank/DDBJ databases">
        <title>Trinickia sp. 7GSK02, isolated from subtropical forest soil.</title>
        <authorList>
            <person name="Gao Z.-H."/>
            <person name="Qiu L.-H."/>
        </authorList>
    </citation>
    <scope>NUCLEOTIDE SEQUENCE [LARGE SCALE GENOMIC DNA]</scope>
    <source>
        <strain evidence="1 2">7GSK02</strain>
    </source>
</reference>
<gene>
    <name evidence="1" type="ORF">FAZ69_09230</name>
</gene>
<dbReference type="Proteomes" id="UP000305539">
    <property type="component" value="Unassembled WGS sequence"/>
</dbReference>
<dbReference type="EMBL" id="SWJE01000004">
    <property type="protein sequence ID" value="TKC90311.1"/>
    <property type="molecule type" value="Genomic_DNA"/>
</dbReference>
<organism evidence="1 2">
    <name type="scientific">Trinickia terrae</name>
    <dbReference type="NCBI Taxonomy" id="2571161"/>
    <lineage>
        <taxon>Bacteria</taxon>
        <taxon>Pseudomonadati</taxon>
        <taxon>Pseudomonadota</taxon>
        <taxon>Betaproteobacteria</taxon>
        <taxon>Burkholderiales</taxon>
        <taxon>Burkholderiaceae</taxon>
        <taxon>Trinickia</taxon>
    </lineage>
</organism>
<dbReference type="RefSeq" id="WP_136893640.1">
    <property type="nucleotide sequence ID" value="NZ_SWJE01000004.1"/>
</dbReference>
<comment type="caution">
    <text evidence="1">The sequence shown here is derived from an EMBL/GenBank/DDBJ whole genome shotgun (WGS) entry which is preliminary data.</text>
</comment>
<protein>
    <submittedName>
        <fullName evidence="1">Uncharacterized protein</fullName>
    </submittedName>
</protein>
<dbReference type="AlphaFoldDB" id="A0A4U1I9X0"/>
<evidence type="ECO:0000313" key="2">
    <source>
        <dbReference type="Proteomes" id="UP000305539"/>
    </source>
</evidence>
<name>A0A4U1I9X0_9BURK</name>
<keyword evidence="2" id="KW-1185">Reference proteome</keyword>
<sequence>MAKQTNIAVTAILPNSSVELPIYVASKNGNNCQVSYKQLFLVTPQMMAAAGHPQISGKFEYDVKSEEKVLQYLNEASALAALFVPTASAPVLTSIDTVSTTSLAKNVETDLNNAFSQSIGLVRPILDFDDVAPLSRVQKSLWNVEADEIGVDGKIKTKTALGTITLTVTHSTTLLGEESDDAPTYSDPRIVQTKQLISISAGSSAPQPVYLYDLVNKSPYDAASKVAQLNFNADPGVVNGYCSVLRSQLQTLGLNVYDATAYLWAIYSQAAYQLHDDFSALKSDCLDTTEMKLIKSLKVTGSATALQSWGIAKSASGDIKNDPSHQ</sequence>